<reference evidence="2" key="1">
    <citation type="submission" date="2017-04" db="EMBL/GenBank/DDBJ databases">
        <authorList>
            <person name="Varghese N."/>
            <person name="Submissions S."/>
        </authorList>
    </citation>
    <scope>NUCLEOTIDE SEQUENCE [LARGE SCALE GENOMIC DNA]</scope>
    <source>
        <strain evidence="2">DSM 23072</strain>
    </source>
</reference>
<keyword evidence="2" id="KW-1185">Reference proteome</keyword>
<evidence type="ECO:0000313" key="2">
    <source>
        <dbReference type="Proteomes" id="UP000192408"/>
    </source>
</evidence>
<accession>A0A1W1V7D6</accession>
<organism evidence="1 2">
    <name type="scientific">Pasteurella testudinis DSM 23072</name>
    <dbReference type="NCBI Taxonomy" id="1122938"/>
    <lineage>
        <taxon>Bacteria</taxon>
        <taxon>Pseudomonadati</taxon>
        <taxon>Pseudomonadota</taxon>
        <taxon>Gammaproteobacteria</taxon>
        <taxon>Pasteurellales</taxon>
        <taxon>Pasteurellaceae</taxon>
        <taxon>Pasteurella</taxon>
    </lineage>
</organism>
<dbReference type="AlphaFoldDB" id="A0A1W1V7D6"/>
<protein>
    <submittedName>
        <fullName evidence="1">Uncharacterized protein</fullName>
    </submittedName>
</protein>
<dbReference type="EMBL" id="FWWV01000057">
    <property type="protein sequence ID" value="SMB89186.1"/>
    <property type="molecule type" value="Genomic_DNA"/>
</dbReference>
<proteinExistence type="predicted"/>
<sequence length="64" mass="7317">MFVVSRSIQTANFMPSATALLLKKSFQTALLFMFKNQRKFLLCTFCQLRFLLISAFCPTNTCLA</sequence>
<name>A0A1W1V7D6_9PAST</name>
<dbReference type="Proteomes" id="UP000192408">
    <property type="component" value="Unassembled WGS sequence"/>
</dbReference>
<gene>
    <name evidence="1" type="ORF">SAMN05660772_01314</name>
</gene>
<evidence type="ECO:0000313" key="1">
    <source>
        <dbReference type="EMBL" id="SMB89186.1"/>
    </source>
</evidence>